<evidence type="ECO:0000313" key="2">
    <source>
        <dbReference type="Proteomes" id="UP000683360"/>
    </source>
</evidence>
<dbReference type="EMBL" id="CAJPWZ010003193">
    <property type="protein sequence ID" value="CAG2253948.1"/>
    <property type="molecule type" value="Genomic_DNA"/>
</dbReference>
<dbReference type="AlphaFoldDB" id="A0A8S3VFW2"/>
<evidence type="ECO:0000313" key="1">
    <source>
        <dbReference type="EMBL" id="CAG2253948.1"/>
    </source>
</evidence>
<name>A0A8S3VFW2_MYTED</name>
<keyword evidence="2" id="KW-1185">Reference proteome</keyword>
<protein>
    <submittedName>
        <fullName evidence="1">Uncharacterized protein</fullName>
    </submittedName>
</protein>
<comment type="caution">
    <text evidence="1">The sequence shown here is derived from an EMBL/GenBank/DDBJ whole genome shotgun (WGS) entry which is preliminary data.</text>
</comment>
<organism evidence="1 2">
    <name type="scientific">Mytilus edulis</name>
    <name type="common">Blue mussel</name>
    <dbReference type="NCBI Taxonomy" id="6550"/>
    <lineage>
        <taxon>Eukaryota</taxon>
        <taxon>Metazoa</taxon>
        <taxon>Spiralia</taxon>
        <taxon>Lophotrochozoa</taxon>
        <taxon>Mollusca</taxon>
        <taxon>Bivalvia</taxon>
        <taxon>Autobranchia</taxon>
        <taxon>Pteriomorphia</taxon>
        <taxon>Mytilida</taxon>
        <taxon>Mytiloidea</taxon>
        <taxon>Mytilidae</taxon>
        <taxon>Mytilinae</taxon>
        <taxon>Mytilus</taxon>
    </lineage>
</organism>
<proteinExistence type="predicted"/>
<reference evidence="1" key="1">
    <citation type="submission" date="2021-03" db="EMBL/GenBank/DDBJ databases">
        <authorList>
            <person name="Bekaert M."/>
        </authorList>
    </citation>
    <scope>NUCLEOTIDE SEQUENCE</scope>
</reference>
<gene>
    <name evidence="1" type="ORF">MEDL_65454</name>
</gene>
<accession>A0A8S3VFW2</accession>
<dbReference type="Proteomes" id="UP000683360">
    <property type="component" value="Unassembled WGS sequence"/>
</dbReference>
<sequence>MFDKVEKHGSEKQAFLAVHSCQTVLMGLDNRISTITEKKTRSTIKLNSSLLKKNIMSIATIETIELPTAIKCVQSYKRRSQIPIVHHISSTFVKKQDILTRGTMVNGISVNDTNELIITWIDIFKRMKVGIMVVDENGKLKNEINTLDQPCQIATIPMSENKGVLTFESRDRIQFIDFQNKTLLNYVSVSGRQLGGVAASNEYVFVGKKGSIDVLDLQGK</sequence>